<dbReference type="EMBL" id="JAAYEE010000008">
    <property type="protein sequence ID" value="NLW33928.1"/>
    <property type="molecule type" value="Genomic_DNA"/>
</dbReference>
<evidence type="ECO:0000256" key="3">
    <source>
        <dbReference type="ARBA" id="ARBA00022679"/>
    </source>
</evidence>
<evidence type="ECO:0000259" key="5">
    <source>
        <dbReference type="Pfam" id="PF01555"/>
    </source>
</evidence>
<dbReference type="InterPro" id="IPR002941">
    <property type="entry name" value="DNA_methylase_N4/N6"/>
</dbReference>
<comment type="caution">
    <text evidence="6">The sequence shown here is derived from an EMBL/GenBank/DDBJ whole genome shotgun (WGS) entry which is preliminary data.</text>
</comment>
<gene>
    <name evidence="6" type="ORF">GXY80_00400</name>
</gene>
<dbReference type="GO" id="GO:0003677">
    <property type="term" value="F:DNA binding"/>
    <property type="evidence" value="ECO:0007669"/>
    <property type="project" value="InterPro"/>
</dbReference>
<name>A0A971M119_9BACT</name>
<evidence type="ECO:0000313" key="6">
    <source>
        <dbReference type="EMBL" id="NLW33928.1"/>
    </source>
</evidence>
<feature type="domain" description="DNA methylase N-4/N-6" evidence="5">
    <location>
        <begin position="31"/>
        <end position="241"/>
    </location>
</feature>
<protein>
    <recommendedName>
        <fullName evidence="4">Methyltransferase</fullName>
        <ecNumber evidence="4">2.1.1.-</ecNumber>
    </recommendedName>
</protein>
<dbReference type="Proteomes" id="UP000777265">
    <property type="component" value="Unassembled WGS sequence"/>
</dbReference>
<keyword evidence="2" id="KW-0489">Methyltransferase</keyword>
<dbReference type="InterPro" id="IPR029063">
    <property type="entry name" value="SAM-dependent_MTases_sf"/>
</dbReference>
<dbReference type="PRINTS" id="PR00508">
    <property type="entry name" value="S21N4MTFRASE"/>
</dbReference>
<evidence type="ECO:0000256" key="1">
    <source>
        <dbReference type="ARBA" id="ARBA00006594"/>
    </source>
</evidence>
<dbReference type="SUPFAM" id="SSF53335">
    <property type="entry name" value="S-adenosyl-L-methionine-dependent methyltransferases"/>
    <property type="match status" value="1"/>
</dbReference>
<keyword evidence="3" id="KW-0808">Transferase</keyword>
<evidence type="ECO:0000256" key="4">
    <source>
        <dbReference type="RuleBase" id="RU362026"/>
    </source>
</evidence>
<dbReference type="Pfam" id="PF01555">
    <property type="entry name" value="N6_N4_Mtase"/>
    <property type="match status" value="1"/>
</dbReference>
<dbReference type="PROSITE" id="PS00092">
    <property type="entry name" value="N6_MTASE"/>
    <property type="match status" value="1"/>
</dbReference>
<proteinExistence type="inferred from homology"/>
<dbReference type="EC" id="2.1.1.-" evidence="4"/>
<dbReference type="InterPro" id="IPR002052">
    <property type="entry name" value="DNA_methylase_N6_adenine_CS"/>
</dbReference>
<reference evidence="6" key="2">
    <citation type="submission" date="2020-01" db="EMBL/GenBank/DDBJ databases">
        <authorList>
            <person name="Campanaro S."/>
        </authorList>
    </citation>
    <scope>NUCLEOTIDE SEQUENCE</scope>
    <source>
        <strain evidence="6">AS06rmzACSIP_7</strain>
    </source>
</reference>
<reference evidence="6" key="1">
    <citation type="journal article" date="2020" name="Biotechnol. Biofuels">
        <title>New insights from the biogas microbiome by comprehensive genome-resolved metagenomics of nearly 1600 species originating from multiple anaerobic digesters.</title>
        <authorList>
            <person name="Campanaro S."/>
            <person name="Treu L."/>
            <person name="Rodriguez-R L.M."/>
            <person name="Kovalovszki A."/>
            <person name="Ziels R.M."/>
            <person name="Maus I."/>
            <person name="Zhu X."/>
            <person name="Kougias P.G."/>
            <person name="Basile A."/>
            <person name="Luo G."/>
            <person name="Schluter A."/>
            <person name="Konstantinidis K.T."/>
            <person name="Angelidaki I."/>
        </authorList>
    </citation>
    <scope>NUCLEOTIDE SEQUENCE</scope>
    <source>
        <strain evidence="6">AS06rmzACSIP_7</strain>
    </source>
</reference>
<organism evidence="6 7">
    <name type="scientific">Syntrophorhabdus aromaticivorans</name>
    <dbReference type="NCBI Taxonomy" id="328301"/>
    <lineage>
        <taxon>Bacteria</taxon>
        <taxon>Pseudomonadati</taxon>
        <taxon>Thermodesulfobacteriota</taxon>
        <taxon>Syntrophorhabdia</taxon>
        <taxon>Syntrophorhabdales</taxon>
        <taxon>Syntrophorhabdaceae</taxon>
        <taxon>Syntrophorhabdus</taxon>
    </lineage>
</organism>
<dbReference type="InterPro" id="IPR001091">
    <property type="entry name" value="RM_Methyltransferase"/>
</dbReference>
<dbReference type="AlphaFoldDB" id="A0A971M119"/>
<dbReference type="GO" id="GO:0032259">
    <property type="term" value="P:methylation"/>
    <property type="evidence" value="ECO:0007669"/>
    <property type="project" value="UniProtKB-KW"/>
</dbReference>
<comment type="similarity">
    <text evidence="1 4">Belongs to the N(4)/N(6)-methyltransferase family.</text>
</comment>
<dbReference type="GO" id="GO:0008170">
    <property type="term" value="F:N-methyltransferase activity"/>
    <property type="evidence" value="ECO:0007669"/>
    <property type="project" value="InterPro"/>
</dbReference>
<evidence type="ECO:0000313" key="7">
    <source>
        <dbReference type="Proteomes" id="UP000777265"/>
    </source>
</evidence>
<dbReference type="Gene3D" id="3.40.50.150">
    <property type="entry name" value="Vaccinia Virus protein VP39"/>
    <property type="match status" value="1"/>
</dbReference>
<sequence>MKTPFLTTHFGVLYDVDCIEVMRQLRSQTMDCIFADPPFNLGKDYKNRYNDRISDEAYYEWCSQWLRECCRILRPGGALFVYALPDIAIRFAAFLHERLVFRHWIALTMKGTYQRGKRLYPAHYALLYYTRGEPQTFNRVRLPIPSCRHCGKEIKDYGGHRNKLNPEGLNLTDFWEDTSPNRHKKYKVREGVNELKLIIPERAILISTEPGALVYDPFGGGGSTYQAAEKHHRRWIGTELYDCHHIEDRLREQYPLSIGRTPNFDYRGLFIDENCSDQVLWRRERESM</sequence>
<accession>A0A971M119</accession>
<evidence type="ECO:0000256" key="2">
    <source>
        <dbReference type="ARBA" id="ARBA00022603"/>
    </source>
</evidence>